<reference evidence="2" key="1">
    <citation type="submission" date="2021-02" db="EMBL/GenBank/DDBJ databases">
        <title>First Annotated Genome of the Yellow-green Alga Tribonema minus.</title>
        <authorList>
            <person name="Mahan K.M."/>
        </authorList>
    </citation>
    <scope>NUCLEOTIDE SEQUENCE</scope>
    <source>
        <strain evidence="2">UTEX B ZZ1240</strain>
    </source>
</reference>
<feature type="region of interest" description="Disordered" evidence="1">
    <location>
        <begin position="134"/>
        <end position="165"/>
    </location>
</feature>
<sequence>MALSDIVGVNAAARRSKYLSGKIKARMTTLVPAKAGDNMGIAIEKDKRIKSRKVPQRKVGETFAFLESIIESEAPTRTMLLYSTQEPSTAEQEVVFNYARFADVEAYGLKSGKTRLDDGGLFVGTKGQSMVVSYGTSAPPSMPRAARPSARPAVPASAPALPPGPEQQYDPVPELPFDFATSFGNYRVFFYKDEHWKSGRVVQFVLNTGRTASCTLCVMVYVEIGKDRLETRVAAPYIMMETSFRVIHTAYHGSCVLDAGSNGRWFLRKKASITLPVDRSKKTNKRLDSAKFKKNRIVRDKQAALIFEDEASEVADDKDVEEAPDLVDDGDDESFSESEEGEEGKEEGEEGADNIDDMDGDGMEAEAREGKLGGGYTSIEERACTGGIVQAIVDTVTACQLLAPPRFHMYSNSVASTSYGRLSWPGLSWSQVNSFRLMRFPDLTVGGASDIPVNRCLKNLSMAAVLGRLPTCAYGCTLLTPHELRDTLPLSLTSLACIPGLRKGREVIQGWPLTRAEIVCKAADVGVNENNYTATCINGINCSTLYLFHTAKYLNTTADKQHLAYYFKSLHGQQATYQQYWRGKLAEEQSAIINKNTKMYKGRTVNTDDGSAVYGEMINIMLRGTWGPFETHITNWLEANNMSIADLDKLSDMLQKEPEWGTAKRNPPSDTDAAHLTQVPWVLELAQHLLDNHANLYDCFNLETLAHLIAYIETPVRQQDVWENRASLVHAKVIKYVVLEGGVNVTKVGGVRLFLTIDDPTNKKTAGRTKGRTGHLNDPLPTTIPLPPGLTRMYLVVLFMCRSMRMLWQQTQPETDTPVPDRIIGLAGSSNKVLGSKTFTEVIRKLGMCHFAVPKWGPYSIRNDFVTAIFRQAYSAHHTGGGHGAAQELLVSRMNDIHSSLDAAISNYNQWVRNAHTSFLRPPKSSNVNNGGRYGGGGDGSMTDTYDNTGADVGGDTYRVRRGGGSVDPTVAALLVQLKEQNEHHSKQLHQVLGALTERRRARNDSDSGVEEVAPTAKRVQGVQVTSPLVHTQSVMVPPHAMAAAQYMFHMHAQFQHLSQQVAYQQQLLLAHGLQHFPQRGYPMHQPVSPQMYMQPAAHVPAPNTLPASVRNALPGWYFTGPRNMAFDPRP</sequence>
<gene>
    <name evidence="2" type="ORF">JKP88DRAFT_265487</name>
</gene>
<feature type="compositionally biased region" description="Acidic residues" evidence="1">
    <location>
        <begin position="313"/>
        <end position="364"/>
    </location>
</feature>
<feature type="region of interest" description="Disordered" evidence="1">
    <location>
        <begin position="313"/>
        <end position="374"/>
    </location>
</feature>
<evidence type="ECO:0000256" key="1">
    <source>
        <dbReference type="SAM" id="MobiDB-lite"/>
    </source>
</evidence>
<protein>
    <submittedName>
        <fullName evidence="2">Uncharacterized protein</fullName>
    </submittedName>
</protein>
<name>A0A835YS90_9STRA</name>
<accession>A0A835YS90</accession>
<organism evidence="2 3">
    <name type="scientific">Tribonema minus</name>
    <dbReference type="NCBI Taxonomy" id="303371"/>
    <lineage>
        <taxon>Eukaryota</taxon>
        <taxon>Sar</taxon>
        <taxon>Stramenopiles</taxon>
        <taxon>Ochrophyta</taxon>
        <taxon>PX clade</taxon>
        <taxon>Xanthophyceae</taxon>
        <taxon>Tribonematales</taxon>
        <taxon>Tribonemataceae</taxon>
        <taxon>Tribonema</taxon>
    </lineage>
</organism>
<dbReference type="AlphaFoldDB" id="A0A835YS90"/>
<keyword evidence="3" id="KW-1185">Reference proteome</keyword>
<dbReference type="EMBL" id="JAFCMP010000539">
    <property type="protein sequence ID" value="KAG5176194.1"/>
    <property type="molecule type" value="Genomic_DNA"/>
</dbReference>
<comment type="caution">
    <text evidence="2">The sequence shown here is derived from an EMBL/GenBank/DDBJ whole genome shotgun (WGS) entry which is preliminary data.</text>
</comment>
<evidence type="ECO:0000313" key="3">
    <source>
        <dbReference type="Proteomes" id="UP000664859"/>
    </source>
</evidence>
<proteinExistence type="predicted"/>
<feature type="region of interest" description="Disordered" evidence="1">
    <location>
        <begin position="922"/>
        <end position="943"/>
    </location>
</feature>
<feature type="compositionally biased region" description="Low complexity" evidence="1">
    <location>
        <begin position="137"/>
        <end position="159"/>
    </location>
</feature>
<dbReference type="Proteomes" id="UP000664859">
    <property type="component" value="Unassembled WGS sequence"/>
</dbReference>
<evidence type="ECO:0000313" key="2">
    <source>
        <dbReference type="EMBL" id="KAG5176194.1"/>
    </source>
</evidence>